<dbReference type="EMBL" id="SPHZ02000010">
    <property type="protein sequence ID" value="KAF0897370.1"/>
    <property type="molecule type" value="Genomic_DNA"/>
</dbReference>
<protein>
    <submittedName>
        <fullName evidence="2">Uncharacterized protein</fullName>
    </submittedName>
</protein>
<feature type="region of interest" description="Disordered" evidence="1">
    <location>
        <begin position="36"/>
        <end position="83"/>
    </location>
</feature>
<gene>
    <name evidence="2" type="ORF">E2562_036493</name>
</gene>
<evidence type="ECO:0000313" key="2">
    <source>
        <dbReference type="EMBL" id="KAF0897370.1"/>
    </source>
</evidence>
<keyword evidence="3" id="KW-1185">Reference proteome</keyword>
<organism evidence="2 3">
    <name type="scientific">Oryza meyeriana var. granulata</name>
    <dbReference type="NCBI Taxonomy" id="110450"/>
    <lineage>
        <taxon>Eukaryota</taxon>
        <taxon>Viridiplantae</taxon>
        <taxon>Streptophyta</taxon>
        <taxon>Embryophyta</taxon>
        <taxon>Tracheophyta</taxon>
        <taxon>Spermatophyta</taxon>
        <taxon>Magnoliopsida</taxon>
        <taxon>Liliopsida</taxon>
        <taxon>Poales</taxon>
        <taxon>Poaceae</taxon>
        <taxon>BOP clade</taxon>
        <taxon>Oryzoideae</taxon>
        <taxon>Oryzeae</taxon>
        <taxon>Oryzinae</taxon>
        <taxon>Oryza</taxon>
        <taxon>Oryza meyeriana</taxon>
    </lineage>
</organism>
<dbReference type="Proteomes" id="UP000479710">
    <property type="component" value="Unassembled WGS sequence"/>
</dbReference>
<reference evidence="2 3" key="1">
    <citation type="submission" date="2019-11" db="EMBL/GenBank/DDBJ databases">
        <title>Whole genome sequence of Oryza granulata.</title>
        <authorList>
            <person name="Li W."/>
        </authorList>
    </citation>
    <scope>NUCLEOTIDE SEQUENCE [LARGE SCALE GENOMIC DNA]</scope>
    <source>
        <strain evidence="3">cv. Menghai</strain>
        <tissue evidence="2">Leaf</tissue>
    </source>
</reference>
<name>A0A6G1CB59_9ORYZ</name>
<evidence type="ECO:0000313" key="3">
    <source>
        <dbReference type="Proteomes" id="UP000479710"/>
    </source>
</evidence>
<dbReference type="AlphaFoldDB" id="A0A6G1CB59"/>
<feature type="compositionally biased region" description="Basic and acidic residues" evidence="1">
    <location>
        <begin position="41"/>
        <end position="78"/>
    </location>
</feature>
<proteinExistence type="predicted"/>
<feature type="region of interest" description="Disordered" evidence="1">
    <location>
        <begin position="1"/>
        <end position="20"/>
    </location>
</feature>
<comment type="caution">
    <text evidence="2">The sequence shown here is derived from an EMBL/GenBank/DDBJ whole genome shotgun (WGS) entry which is preliminary data.</text>
</comment>
<accession>A0A6G1CB59</accession>
<sequence>MWARSEERSPVGSGGKETAAENLLDAAKLERAMAQLGAAKHGGEQRPKVKDGGSARILRGERARGLGELGKARQKGEENTGELFISSARRNRHWAGRIWRESGSWPPRASRGHGAQSRV</sequence>
<evidence type="ECO:0000256" key="1">
    <source>
        <dbReference type="SAM" id="MobiDB-lite"/>
    </source>
</evidence>